<dbReference type="SUPFAM" id="SSF144059">
    <property type="entry name" value="ImpE-like"/>
    <property type="match status" value="1"/>
</dbReference>
<proteinExistence type="predicted"/>
<protein>
    <submittedName>
        <fullName evidence="1">Type VI secretion system accessory protein TagJ</fullName>
    </submittedName>
</protein>
<dbReference type="Proteomes" id="UP001301152">
    <property type="component" value="Unassembled WGS sequence"/>
</dbReference>
<dbReference type="InterPro" id="IPR011990">
    <property type="entry name" value="TPR-like_helical_dom_sf"/>
</dbReference>
<accession>A0ABT3QD32</accession>
<comment type="caution">
    <text evidence="1">The sequence shown here is derived from an EMBL/GenBank/DDBJ whole genome shotgun (WGS) entry which is preliminary data.</text>
</comment>
<dbReference type="Gene3D" id="1.25.40.10">
    <property type="entry name" value="Tetratricopeptide repeat domain"/>
    <property type="match status" value="1"/>
</dbReference>
<reference evidence="1 2" key="1">
    <citation type="submission" date="2022-11" db="EMBL/GenBank/DDBJ databases">
        <title>Genome sequencing of Acetobacter type strain.</title>
        <authorList>
            <person name="Heo J."/>
            <person name="Lee D."/>
            <person name="Han B.-H."/>
            <person name="Hong S.-B."/>
            <person name="Kwon S.-W."/>
        </authorList>
    </citation>
    <scope>NUCLEOTIDE SEQUENCE [LARGE SCALE GENOMIC DNA]</scope>
    <source>
        <strain evidence="1 2">KACC 21253</strain>
    </source>
</reference>
<keyword evidence="2" id="KW-1185">Reference proteome</keyword>
<sequence length="273" mass="30060">MTSDSISTTATEAFRSGNPEHAVELATAAVRAAPTQSQARFRLFEMLLFSNQFERADNVLDALQKLDTKAALYIAECRQLLRAEVSRQSYWSSGQQPEFLQGCEPAQALCLRALTELHAQDNVAAATTLEEAENIRPHAPGETNKAEFSDFRDTDDLCAGALEVLTTTGRYFQVPLSRVESASFLPVKCHRDLYWRGCHLNITNGPDGIVYIPAIYGATATLAEHLPERGKLLTGQMTEWTDGDVARGIGQRLFLAGDEGLTLYDIGELTFKV</sequence>
<gene>
    <name evidence="1" type="ORF">OQ497_04445</name>
</gene>
<name>A0ABT3QD32_9PROT</name>
<evidence type="ECO:0000313" key="2">
    <source>
        <dbReference type="Proteomes" id="UP001301152"/>
    </source>
</evidence>
<dbReference type="RefSeq" id="WP_173558990.1">
    <property type="nucleotide sequence ID" value="NZ_JAPIUZ010000001.1"/>
</dbReference>
<evidence type="ECO:0000313" key="1">
    <source>
        <dbReference type="EMBL" id="MCX2563213.1"/>
    </source>
</evidence>
<dbReference type="Pfam" id="PF07024">
    <property type="entry name" value="ImpE"/>
    <property type="match status" value="1"/>
</dbReference>
<dbReference type="InterPro" id="IPR009211">
    <property type="entry name" value="TagJ"/>
</dbReference>
<dbReference type="Pfam" id="PF14559">
    <property type="entry name" value="TPR_19"/>
    <property type="match status" value="1"/>
</dbReference>
<organism evidence="1 2">
    <name type="scientific">Acetobacter thailandicus</name>
    <dbReference type="NCBI Taxonomy" id="1502842"/>
    <lineage>
        <taxon>Bacteria</taxon>
        <taxon>Pseudomonadati</taxon>
        <taxon>Pseudomonadota</taxon>
        <taxon>Alphaproteobacteria</taxon>
        <taxon>Acetobacterales</taxon>
        <taxon>Acetobacteraceae</taxon>
        <taxon>Acetobacter</taxon>
    </lineage>
</organism>
<dbReference type="EMBL" id="JAPIUZ010000001">
    <property type="protein sequence ID" value="MCX2563213.1"/>
    <property type="molecule type" value="Genomic_DNA"/>
</dbReference>